<evidence type="ECO:0000313" key="1">
    <source>
        <dbReference type="EMBL" id="KPH77522.1"/>
    </source>
</evidence>
<dbReference type="PATRIC" id="fig|1526658.3.peg.2536"/>
<reference evidence="1 2" key="1">
    <citation type="submission" date="2015-07" db="EMBL/GenBank/DDBJ databases">
        <title>Whole genome sequencing of Bosea vaviloviae isolated from cave pool.</title>
        <authorList>
            <person name="Tan N.E.H."/>
            <person name="Lee Y.P."/>
            <person name="Gan H.M."/>
            <person name="Barton H."/>
            <person name="Savka M.A."/>
        </authorList>
    </citation>
    <scope>NUCLEOTIDE SEQUENCE [LARGE SCALE GENOMIC DNA]</scope>
    <source>
        <strain evidence="1 2">SD260</strain>
    </source>
</reference>
<organism evidence="1 2">
    <name type="scientific">Bosea vaviloviae</name>
    <dbReference type="NCBI Taxonomy" id="1526658"/>
    <lineage>
        <taxon>Bacteria</taxon>
        <taxon>Pseudomonadati</taxon>
        <taxon>Pseudomonadota</taxon>
        <taxon>Alphaproteobacteria</taxon>
        <taxon>Hyphomicrobiales</taxon>
        <taxon>Boseaceae</taxon>
        <taxon>Bosea</taxon>
    </lineage>
</organism>
<dbReference type="InterPro" id="IPR010985">
    <property type="entry name" value="Ribbon_hlx_hlx"/>
</dbReference>
<comment type="caution">
    <text evidence="1">The sequence shown here is derived from an EMBL/GenBank/DDBJ whole genome shotgun (WGS) entry which is preliminary data.</text>
</comment>
<dbReference type="EMBL" id="LGSZ01000059">
    <property type="protein sequence ID" value="KPH77522.1"/>
    <property type="molecule type" value="Genomic_DNA"/>
</dbReference>
<dbReference type="GO" id="GO:0006355">
    <property type="term" value="P:regulation of DNA-templated transcription"/>
    <property type="evidence" value="ECO:0007669"/>
    <property type="project" value="InterPro"/>
</dbReference>
<dbReference type="RefSeq" id="WP_054211257.1">
    <property type="nucleotide sequence ID" value="NZ_LGSZ01000059.1"/>
</dbReference>
<protein>
    <submittedName>
        <fullName evidence="1">CopG family transcriptional regulator</fullName>
    </submittedName>
</protein>
<evidence type="ECO:0000313" key="2">
    <source>
        <dbReference type="Proteomes" id="UP000037822"/>
    </source>
</evidence>
<dbReference type="AlphaFoldDB" id="A0A0N1N1Y9"/>
<accession>A0A0N1N1Y9</accession>
<dbReference type="OrthoDB" id="5298181at2"/>
<keyword evidence="2" id="KW-1185">Reference proteome</keyword>
<dbReference type="SUPFAM" id="SSF47598">
    <property type="entry name" value="Ribbon-helix-helix"/>
    <property type="match status" value="1"/>
</dbReference>
<gene>
    <name evidence="1" type="ORF">AE618_22295</name>
</gene>
<dbReference type="Proteomes" id="UP000037822">
    <property type="component" value="Unassembled WGS sequence"/>
</dbReference>
<proteinExistence type="predicted"/>
<sequence>MPIGSPTVVTLDPVTDDRVRRLASTRQLSAESLVREAIEQYVSREETRQQAVTAWDEYQATGLHATAEETDAWLAKLEDGEDAVPPACHV</sequence>
<name>A0A0N1N1Y9_9HYPH</name>